<feature type="transmembrane region" description="Helical" evidence="8">
    <location>
        <begin position="130"/>
        <end position="146"/>
    </location>
</feature>
<keyword evidence="5 8" id="KW-0812">Transmembrane</keyword>
<evidence type="ECO:0000256" key="1">
    <source>
        <dbReference type="ARBA" id="ARBA00004651"/>
    </source>
</evidence>
<dbReference type="InterPro" id="IPR050297">
    <property type="entry name" value="LipidA_mod_glycosyltrf_83"/>
</dbReference>
<organism evidence="10 11">
    <name type="scientific">Pedobacter segetis</name>
    <dbReference type="NCBI Taxonomy" id="2793069"/>
    <lineage>
        <taxon>Bacteria</taxon>
        <taxon>Pseudomonadati</taxon>
        <taxon>Bacteroidota</taxon>
        <taxon>Sphingobacteriia</taxon>
        <taxon>Sphingobacteriales</taxon>
        <taxon>Sphingobacteriaceae</taxon>
        <taxon>Pedobacter</taxon>
    </lineage>
</organism>
<evidence type="ECO:0000259" key="9">
    <source>
        <dbReference type="Pfam" id="PF13231"/>
    </source>
</evidence>
<evidence type="ECO:0000256" key="3">
    <source>
        <dbReference type="ARBA" id="ARBA00022676"/>
    </source>
</evidence>
<feature type="transmembrane region" description="Helical" evidence="8">
    <location>
        <begin position="294"/>
        <end position="312"/>
    </location>
</feature>
<dbReference type="PANTHER" id="PTHR33908:SF11">
    <property type="entry name" value="MEMBRANE PROTEIN"/>
    <property type="match status" value="1"/>
</dbReference>
<feature type="transmembrane region" description="Helical" evidence="8">
    <location>
        <begin position="78"/>
        <end position="99"/>
    </location>
</feature>
<feature type="transmembrane region" description="Helical" evidence="8">
    <location>
        <begin position="152"/>
        <end position="180"/>
    </location>
</feature>
<dbReference type="RefSeq" id="WP_200585982.1">
    <property type="nucleotide sequence ID" value="NZ_JAEHFY010000012.1"/>
</dbReference>
<keyword evidence="2" id="KW-1003">Cell membrane</keyword>
<keyword evidence="11" id="KW-1185">Reference proteome</keyword>
<feature type="transmembrane region" description="Helical" evidence="8">
    <location>
        <begin position="239"/>
        <end position="259"/>
    </location>
</feature>
<evidence type="ECO:0000256" key="8">
    <source>
        <dbReference type="SAM" id="Phobius"/>
    </source>
</evidence>
<reference evidence="10 11" key="1">
    <citation type="submission" date="2020-12" db="EMBL/GenBank/DDBJ databases">
        <title>Bacterial novel species Pedobacter sp. SD-b isolated from soil.</title>
        <authorList>
            <person name="Jung H.-Y."/>
        </authorList>
    </citation>
    <scope>NUCLEOTIDE SEQUENCE [LARGE SCALE GENOMIC DNA]</scope>
    <source>
        <strain evidence="10 11">SD-b</strain>
    </source>
</reference>
<feature type="transmembrane region" description="Helical" evidence="8">
    <location>
        <begin position="105"/>
        <end position="125"/>
    </location>
</feature>
<feature type="transmembrane region" description="Helical" evidence="8">
    <location>
        <begin position="192"/>
        <end position="211"/>
    </location>
</feature>
<evidence type="ECO:0000256" key="5">
    <source>
        <dbReference type="ARBA" id="ARBA00022692"/>
    </source>
</evidence>
<keyword evidence="7 8" id="KW-0472">Membrane</keyword>
<evidence type="ECO:0000256" key="7">
    <source>
        <dbReference type="ARBA" id="ARBA00023136"/>
    </source>
</evidence>
<proteinExistence type="predicted"/>
<dbReference type="Pfam" id="PF13231">
    <property type="entry name" value="PMT_2"/>
    <property type="match status" value="1"/>
</dbReference>
<gene>
    <name evidence="10" type="ORF">I5M32_09380</name>
</gene>
<comment type="caution">
    <text evidence="10">The sequence shown here is derived from an EMBL/GenBank/DDBJ whole genome shotgun (WGS) entry which is preliminary data.</text>
</comment>
<feature type="domain" description="Glycosyltransferase RgtA/B/C/D-like" evidence="9">
    <location>
        <begin position="58"/>
        <end position="209"/>
    </location>
</feature>
<sequence length="575" mass="67273">MDKFLKNTVTDVNSKNLFILFLVLTFVLNLLQSYFTGLHPDEAYYWIYSKFLDWGYFDHPPMVALFIKGGYAIFQNTLGLRLITVISNLGALIILYQIVKKYNQNVPLFILMVSAVLMFHVYAFITTPDVPLFFFTILFLYLYQIYLKEDKLYWAILLGLVCGALMMSKYHGILVIFFVLISNLNLFKRKSFYLVISLGILICLPHLYWQYLNNFPSFYYHIIDRSATPYRFDYTSQYFLDQLLMMGPLVGWLFFYYGFKVKSKPDAFLRSLKFILYGVLIFFFISTFKGRVQAQWPLIEFIALFILAYVYASNNTAHVSKFKWLFGINIFLIILARLIIMGFIPAANKIKFVAEFQNYDVWANQLKEVTENKPVIFLDGFQKASYYNFYTRSLKADAYNSIAYRQTQYDLWPLENEIQGKSVFLIEDGKATGKNQQTVKTIKGAYHLTLINHVRFYPKIYFDPINFPKQWDKNETRLVAFTIRNPYQKTVSFSDDDQEWKCSFQYGLMQNGKMISLSALPDSLKAISLKANETKKVNLNIKSPNKAGDYKLFISIKTKPFKGTRNSKMISLKVK</sequence>
<evidence type="ECO:0000256" key="4">
    <source>
        <dbReference type="ARBA" id="ARBA00022679"/>
    </source>
</evidence>
<feature type="transmembrane region" description="Helical" evidence="8">
    <location>
        <begin position="271"/>
        <end position="288"/>
    </location>
</feature>
<keyword evidence="6 8" id="KW-1133">Transmembrane helix</keyword>
<dbReference type="EMBL" id="JAEHFY010000012">
    <property type="protein sequence ID" value="MBK0383168.1"/>
    <property type="molecule type" value="Genomic_DNA"/>
</dbReference>
<accession>A0ABS1BK38</accession>
<dbReference type="Proteomes" id="UP000660024">
    <property type="component" value="Unassembled WGS sequence"/>
</dbReference>
<dbReference type="InterPro" id="IPR038731">
    <property type="entry name" value="RgtA/B/C-like"/>
</dbReference>
<feature type="transmembrane region" description="Helical" evidence="8">
    <location>
        <begin position="324"/>
        <end position="344"/>
    </location>
</feature>
<evidence type="ECO:0000256" key="2">
    <source>
        <dbReference type="ARBA" id="ARBA00022475"/>
    </source>
</evidence>
<evidence type="ECO:0000256" key="6">
    <source>
        <dbReference type="ARBA" id="ARBA00022989"/>
    </source>
</evidence>
<comment type="subcellular location">
    <subcellularLocation>
        <location evidence="1">Cell membrane</location>
        <topology evidence="1">Multi-pass membrane protein</topology>
    </subcellularLocation>
</comment>
<name>A0ABS1BK38_9SPHI</name>
<dbReference type="PANTHER" id="PTHR33908">
    <property type="entry name" value="MANNOSYLTRANSFERASE YKCB-RELATED"/>
    <property type="match status" value="1"/>
</dbReference>
<protein>
    <submittedName>
        <fullName evidence="10">Glycosyltransferase family 39 protein</fullName>
    </submittedName>
</protein>
<evidence type="ECO:0000313" key="10">
    <source>
        <dbReference type="EMBL" id="MBK0383168.1"/>
    </source>
</evidence>
<keyword evidence="3" id="KW-0328">Glycosyltransferase</keyword>
<evidence type="ECO:0000313" key="11">
    <source>
        <dbReference type="Proteomes" id="UP000660024"/>
    </source>
</evidence>
<keyword evidence="4" id="KW-0808">Transferase</keyword>